<dbReference type="InterPro" id="IPR015075">
    <property type="entry name" value="AtaL"/>
</dbReference>
<dbReference type="SUPFAM" id="SSF55961">
    <property type="entry name" value="Bet v1-like"/>
    <property type="match status" value="1"/>
</dbReference>
<comment type="caution">
    <text evidence="1">The sequence shown here is derived from an EMBL/GenBank/DDBJ whole genome shotgun (WGS) entry which is preliminary data.</text>
</comment>
<dbReference type="CDD" id="cd08863">
    <property type="entry name" value="SRPBCC_DUF1857"/>
    <property type="match status" value="1"/>
</dbReference>
<dbReference type="Proteomes" id="UP001303160">
    <property type="component" value="Unassembled WGS sequence"/>
</dbReference>
<protein>
    <recommendedName>
        <fullName evidence="3">DUF1857-domain-containing protein</fullName>
    </recommendedName>
</protein>
<sequence length="171" mass="18586">MVTINIAYTAPINRPGQTPLTTPQVWAGLVRKVRHAEEFVPAISSCTVDSESKNADGQAVITRYVNFGQAAPMPSSGGERGEVREVCTLFPPHRVDFVQDDGTKVWNYVSQGPGREGEDLYLTYVFEARDAGLVEGSEGAVDLEGRFKATAKKAVESSIETIRRLVGEGKL</sequence>
<proteinExistence type="predicted"/>
<organism evidence="1 2">
    <name type="scientific">Triangularia verruculosa</name>
    <dbReference type="NCBI Taxonomy" id="2587418"/>
    <lineage>
        <taxon>Eukaryota</taxon>
        <taxon>Fungi</taxon>
        <taxon>Dikarya</taxon>
        <taxon>Ascomycota</taxon>
        <taxon>Pezizomycotina</taxon>
        <taxon>Sordariomycetes</taxon>
        <taxon>Sordariomycetidae</taxon>
        <taxon>Sordariales</taxon>
        <taxon>Podosporaceae</taxon>
        <taxon>Triangularia</taxon>
    </lineage>
</organism>
<evidence type="ECO:0000313" key="2">
    <source>
        <dbReference type="Proteomes" id="UP001303160"/>
    </source>
</evidence>
<dbReference type="AlphaFoldDB" id="A0AAN6XG11"/>
<evidence type="ECO:0000313" key="1">
    <source>
        <dbReference type="EMBL" id="KAK4199468.1"/>
    </source>
</evidence>
<evidence type="ECO:0008006" key="3">
    <source>
        <dbReference type="Google" id="ProtNLM"/>
    </source>
</evidence>
<name>A0AAN6XG11_9PEZI</name>
<reference evidence="1" key="2">
    <citation type="submission" date="2023-05" db="EMBL/GenBank/DDBJ databases">
        <authorList>
            <consortium name="Lawrence Berkeley National Laboratory"/>
            <person name="Steindorff A."/>
            <person name="Hensen N."/>
            <person name="Bonometti L."/>
            <person name="Westerberg I."/>
            <person name="Brannstrom I.O."/>
            <person name="Guillou S."/>
            <person name="Cros-Aarteil S."/>
            <person name="Calhoun S."/>
            <person name="Haridas S."/>
            <person name="Kuo A."/>
            <person name="Mondo S."/>
            <person name="Pangilinan J."/>
            <person name="Riley R."/>
            <person name="Labutti K."/>
            <person name="Andreopoulos B."/>
            <person name="Lipzen A."/>
            <person name="Chen C."/>
            <person name="Yanf M."/>
            <person name="Daum C."/>
            <person name="Ng V."/>
            <person name="Clum A."/>
            <person name="Ohm R."/>
            <person name="Martin F."/>
            <person name="Silar P."/>
            <person name="Natvig D."/>
            <person name="Lalanne C."/>
            <person name="Gautier V."/>
            <person name="Ament-Velasquez S.L."/>
            <person name="Kruys A."/>
            <person name="Hutchinson M.I."/>
            <person name="Powell A.J."/>
            <person name="Barry K."/>
            <person name="Miller A.N."/>
            <person name="Grigoriev I.V."/>
            <person name="Debuchy R."/>
            <person name="Gladieux P."/>
            <person name="Thoren M.H."/>
            <person name="Johannesson H."/>
        </authorList>
    </citation>
    <scope>NUCLEOTIDE SEQUENCE</scope>
    <source>
        <strain evidence="1">CBS 315.58</strain>
    </source>
</reference>
<gene>
    <name evidence="1" type="ORF">QBC40DRAFT_349368</name>
</gene>
<reference evidence="1" key="1">
    <citation type="journal article" date="2023" name="Mol. Phylogenet. Evol.">
        <title>Genome-scale phylogeny and comparative genomics of the fungal order Sordariales.</title>
        <authorList>
            <person name="Hensen N."/>
            <person name="Bonometti L."/>
            <person name="Westerberg I."/>
            <person name="Brannstrom I.O."/>
            <person name="Guillou S."/>
            <person name="Cros-Aarteil S."/>
            <person name="Calhoun S."/>
            <person name="Haridas S."/>
            <person name="Kuo A."/>
            <person name="Mondo S."/>
            <person name="Pangilinan J."/>
            <person name="Riley R."/>
            <person name="LaButti K."/>
            <person name="Andreopoulos B."/>
            <person name="Lipzen A."/>
            <person name="Chen C."/>
            <person name="Yan M."/>
            <person name="Daum C."/>
            <person name="Ng V."/>
            <person name="Clum A."/>
            <person name="Steindorff A."/>
            <person name="Ohm R.A."/>
            <person name="Martin F."/>
            <person name="Silar P."/>
            <person name="Natvig D.O."/>
            <person name="Lalanne C."/>
            <person name="Gautier V."/>
            <person name="Ament-Velasquez S.L."/>
            <person name="Kruys A."/>
            <person name="Hutchinson M.I."/>
            <person name="Powell A.J."/>
            <person name="Barry K."/>
            <person name="Miller A.N."/>
            <person name="Grigoriev I.V."/>
            <person name="Debuchy R."/>
            <person name="Gladieux P."/>
            <person name="Hiltunen Thoren M."/>
            <person name="Johannesson H."/>
        </authorList>
    </citation>
    <scope>NUCLEOTIDE SEQUENCE</scope>
    <source>
        <strain evidence="1">CBS 315.58</strain>
    </source>
</reference>
<dbReference type="InterPro" id="IPR023393">
    <property type="entry name" value="START-like_dom_sf"/>
</dbReference>
<dbReference type="Pfam" id="PF08982">
    <property type="entry name" value="AtaL"/>
    <property type="match status" value="1"/>
</dbReference>
<accession>A0AAN6XG11</accession>
<dbReference type="EMBL" id="MU863931">
    <property type="protein sequence ID" value="KAK4199468.1"/>
    <property type="molecule type" value="Genomic_DNA"/>
</dbReference>
<keyword evidence="2" id="KW-1185">Reference proteome</keyword>
<dbReference type="Gene3D" id="3.30.530.20">
    <property type="match status" value="1"/>
</dbReference>